<sequence>MSGKNPDKVQNNIDERTEIQNHFNDKILHFNDERKYLLTFPAPLILRSHNQKVRNRRINSINIKWIPIIFLGSYFCNMKKALDRFSHQSKAYKDYRPTYPEELFKYIYSFCKARNTCWDCGTGNGQVAIVLSKYFAHVFASDISKQQIQHAVHRDNIEYSVQRAEQTSFVSDSFDLITVAQAVHWFDLEAFNHEVQRVLKPNGIIAIWGYGLLRINSEIDPIILHFYNNIIGAYWDKERDYIDLKYSTIPFNFNEIHIKDTFKIETSWTLLELEGYFNSWSSVQNFMKKNNGQNPVDQLIKDISLKWNTPRQKITFPIFMRLGRNAK</sequence>
<dbReference type="InterPro" id="IPR029063">
    <property type="entry name" value="SAM-dependent_MTases_sf"/>
</dbReference>
<dbReference type="STRING" id="616991.GCA_000733925_01069"/>
<evidence type="ECO:0000256" key="3">
    <source>
        <dbReference type="ARBA" id="ARBA00022679"/>
    </source>
</evidence>
<dbReference type="AlphaFoldDB" id="A0A221UY75"/>
<dbReference type="KEGG" id="aalg:AREALGSMS7_02744"/>
<dbReference type="PANTHER" id="PTHR44942:SF4">
    <property type="entry name" value="METHYLTRANSFERASE TYPE 11 DOMAIN-CONTAINING PROTEIN"/>
    <property type="match status" value="1"/>
</dbReference>
<protein>
    <submittedName>
        <fullName evidence="5">Putative methyltransferase</fullName>
        <ecNumber evidence="5">2.1.1.-</ecNumber>
    </submittedName>
</protein>
<evidence type="ECO:0000256" key="1">
    <source>
        <dbReference type="ARBA" id="ARBA00008361"/>
    </source>
</evidence>
<dbReference type="InterPro" id="IPR013216">
    <property type="entry name" value="Methyltransf_11"/>
</dbReference>
<feature type="domain" description="Methyltransferase type 11" evidence="4">
    <location>
        <begin position="119"/>
        <end position="207"/>
    </location>
</feature>
<dbReference type="Gene3D" id="3.40.50.150">
    <property type="entry name" value="Vaccinia Virus protein VP39"/>
    <property type="match status" value="1"/>
</dbReference>
<keyword evidence="3 5" id="KW-0808">Transferase</keyword>
<dbReference type="CDD" id="cd02440">
    <property type="entry name" value="AdoMet_MTases"/>
    <property type="match status" value="1"/>
</dbReference>
<dbReference type="GO" id="GO:0008757">
    <property type="term" value="F:S-adenosylmethionine-dependent methyltransferase activity"/>
    <property type="evidence" value="ECO:0007669"/>
    <property type="project" value="InterPro"/>
</dbReference>
<dbReference type="Pfam" id="PF08241">
    <property type="entry name" value="Methyltransf_11"/>
    <property type="match status" value="1"/>
</dbReference>
<gene>
    <name evidence="5" type="ORF">AREALGSMS7_02744</name>
</gene>
<dbReference type="GO" id="GO:0032259">
    <property type="term" value="P:methylation"/>
    <property type="evidence" value="ECO:0007669"/>
    <property type="project" value="UniProtKB-KW"/>
</dbReference>
<evidence type="ECO:0000313" key="6">
    <source>
        <dbReference type="Proteomes" id="UP000204551"/>
    </source>
</evidence>
<dbReference type="Proteomes" id="UP000204551">
    <property type="component" value="Chromosome"/>
</dbReference>
<evidence type="ECO:0000256" key="2">
    <source>
        <dbReference type="ARBA" id="ARBA00022603"/>
    </source>
</evidence>
<dbReference type="eggNOG" id="COG2226">
    <property type="taxonomic scope" value="Bacteria"/>
</dbReference>
<dbReference type="PANTHER" id="PTHR44942">
    <property type="entry name" value="METHYLTRANSF_11 DOMAIN-CONTAINING PROTEIN"/>
    <property type="match status" value="1"/>
</dbReference>
<dbReference type="EC" id="2.1.1.-" evidence="5"/>
<evidence type="ECO:0000313" key="5">
    <source>
        <dbReference type="EMBL" id="ASO06183.1"/>
    </source>
</evidence>
<name>A0A221UY75_9FLAO</name>
<dbReference type="EMBL" id="CP022515">
    <property type="protein sequence ID" value="ASO06183.1"/>
    <property type="molecule type" value="Genomic_DNA"/>
</dbReference>
<comment type="similarity">
    <text evidence="1">Belongs to the methyltransferase superfamily.</text>
</comment>
<accession>A0A221UY75</accession>
<dbReference type="InterPro" id="IPR051052">
    <property type="entry name" value="Diverse_substrate_MTase"/>
</dbReference>
<reference evidence="5 6" key="1">
    <citation type="submission" date="2017-07" db="EMBL/GenBank/DDBJ databases">
        <title>Genome Sequence of Arenibacter algicola Strain SMS7 Isolated from a culture of the Diatom Skeletonema marinoi.</title>
        <authorList>
            <person name="Topel M."/>
            <person name="Pinder M.I.M."/>
            <person name="Johansson O.N."/>
            <person name="Kourtchenko O."/>
            <person name="Godhe A."/>
            <person name="Clarke A.K."/>
        </authorList>
    </citation>
    <scope>NUCLEOTIDE SEQUENCE [LARGE SCALE GENOMIC DNA]</scope>
    <source>
        <strain evidence="5 6">SMS7</strain>
    </source>
</reference>
<keyword evidence="2 5" id="KW-0489">Methyltransferase</keyword>
<organism evidence="5 6">
    <name type="scientific">Arenibacter algicola</name>
    <dbReference type="NCBI Taxonomy" id="616991"/>
    <lineage>
        <taxon>Bacteria</taxon>
        <taxon>Pseudomonadati</taxon>
        <taxon>Bacteroidota</taxon>
        <taxon>Flavobacteriia</taxon>
        <taxon>Flavobacteriales</taxon>
        <taxon>Flavobacteriaceae</taxon>
        <taxon>Arenibacter</taxon>
    </lineage>
</organism>
<evidence type="ECO:0000259" key="4">
    <source>
        <dbReference type="Pfam" id="PF08241"/>
    </source>
</evidence>
<proteinExistence type="inferred from homology"/>
<dbReference type="SUPFAM" id="SSF53335">
    <property type="entry name" value="S-adenosyl-L-methionine-dependent methyltransferases"/>
    <property type="match status" value="1"/>
</dbReference>